<comment type="caution">
    <text evidence="1">The sequence shown here is derived from an EMBL/GenBank/DDBJ whole genome shotgun (WGS) entry which is preliminary data.</text>
</comment>
<sequence>MVKSGIPLPNAHNRSKVVFTTCTEEVCKDMREKTKIKGDKLVERELRICLRGNFEEPATRRLQSGAMSFFLSNSLLISQNHNDGDKYKILYIM</sequence>
<dbReference type="Proteomes" id="UP000823674">
    <property type="component" value="Chromosome A08"/>
</dbReference>
<gene>
    <name evidence="1" type="primary">A08p002620.1_BraROA</name>
    <name evidence="1" type="ORF">IGI04_029414</name>
</gene>
<proteinExistence type="predicted"/>
<organism evidence="1 2">
    <name type="scientific">Brassica rapa subsp. trilocularis</name>
    <dbReference type="NCBI Taxonomy" id="1813537"/>
    <lineage>
        <taxon>Eukaryota</taxon>
        <taxon>Viridiplantae</taxon>
        <taxon>Streptophyta</taxon>
        <taxon>Embryophyta</taxon>
        <taxon>Tracheophyta</taxon>
        <taxon>Spermatophyta</taxon>
        <taxon>Magnoliopsida</taxon>
        <taxon>eudicotyledons</taxon>
        <taxon>Gunneridae</taxon>
        <taxon>Pentapetalae</taxon>
        <taxon>rosids</taxon>
        <taxon>malvids</taxon>
        <taxon>Brassicales</taxon>
        <taxon>Brassicaceae</taxon>
        <taxon>Brassiceae</taxon>
        <taxon>Brassica</taxon>
    </lineage>
</organism>
<evidence type="ECO:0000313" key="2">
    <source>
        <dbReference type="Proteomes" id="UP000823674"/>
    </source>
</evidence>
<keyword evidence="2" id="KW-1185">Reference proteome</keyword>
<protein>
    <submittedName>
        <fullName evidence="1">Uncharacterized protein</fullName>
    </submittedName>
</protein>
<evidence type="ECO:0000313" key="1">
    <source>
        <dbReference type="EMBL" id="KAG5387873.1"/>
    </source>
</evidence>
<reference evidence="1 2" key="1">
    <citation type="submission" date="2021-03" db="EMBL/GenBank/DDBJ databases">
        <authorList>
            <person name="King G.J."/>
            <person name="Bancroft I."/>
            <person name="Baten A."/>
            <person name="Bloomfield J."/>
            <person name="Borpatragohain P."/>
            <person name="He Z."/>
            <person name="Irish N."/>
            <person name="Irwin J."/>
            <person name="Liu K."/>
            <person name="Mauleon R.P."/>
            <person name="Moore J."/>
            <person name="Morris R."/>
            <person name="Ostergaard L."/>
            <person name="Wang B."/>
            <person name="Wells R."/>
        </authorList>
    </citation>
    <scope>NUCLEOTIDE SEQUENCE [LARGE SCALE GENOMIC DNA]</scope>
    <source>
        <strain evidence="1">R-o-18</strain>
        <tissue evidence="1">Leaf</tissue>
    </source>
</reference>
<name>A0ABQ7LMS4_BRACM</name>
<dbReference type="EMBL" id="JADBGQ010000007">
    <property type="protein sequence ID" value="KAG5387873.1"/>
    <property type="molecule type" value="Genomic_DNA"/>
</dbReference>
<accession>A0ABQ7LMS4</accession>